<evidence type="ECO:0000256" key="1">
    <source>
        <dbReference type="SAM" id="MobiDB-lite"/>
    </source>
</evidence>
<feature type="region of interest" description="Disordered" evidence="1">
    <location>
        <begin position="1"/>
        <end position="24"/>
    </location>
</feature>
<sequence length="37" mass="3859">MLTGNGGTGPQHRRSMPDLSGKAGHPAAQAALVFLWQ</sequence>
<protein>
    <submittedName>
        <fullName evidence="2">Uncharacterized protein</fullName>
    </submittedName>
</protein>
<dbReference type="EMBL" id="NNRM01000012">
    <property type="protein sequence ID" value="OYR28936.1"/>
    <property type="molecule type" value="Genomic_DNA"/>
</dbReference>
<accession>A0A256GQ71</accession>
<proteinExistence type="predicted"/>
<organism evidence="2 3">
    <name type="scientific">Brucella pseudogrignonensis</name>
    <dbReference type="NCBI Taxonomy" id="419475"/>
    <lineage>
        <taxon>Bacteria</taxon>
        <taxon>Pseudomonadati</taxon>
        <taxon>Pseudomonadota</taxon>
        <taxon>Alphaproteobacteria</taxon>
        <taxon>Hyphomicrobiales</taxon>
        <taxon>Brucellaceae</taxon>
        <taxon>Brucella/Ochrobactrum group</taxon>
        <taxon>Brucella</taxon>
    </lineage>
</organism>
<gene>
    <name evidence="2" type="ORF">CEV34_0832</name>
</gene>
<reference evidence="2 3" key="1">
    <citation type="submission" date="2017-07" db="EMBL/GenBank/DDBJ databases">
        <title>Phylogenetic study on the rhizospheric bacterium Ochrobactrum sp. A44.</title>
        <authorList>
            <person name="Krzyzanowska D.M."/>
            <person name="Ossowicki A."/>
            <person name="Rajewska M."/>
            <person name="Maciag T."/>
            <person name="Kaczynski Z."/>
            <person name="Czerwicka M."/>
            <person name="Jafra S."/>
        </authorList>
    </citation>
    <scope>NUCLEOTIDE SEQUENCE [LARGE SCALE GENOMIC DNA]</scope>
    <source>
        <strain evidence="2 3">CCUG 30717</strain>
    </source>
</reference>
<keyword evidence="3" id="KW-1185">Reference proteome</keyword>
<name>A0A256GQ71_9HYPH</name>
<dbReference type="Proteomes" id="UP000216188">
    <property type="component" value="Unassembled WGS sequence"/>
</dbReference>
<evidence type="ECO:0000313" key="2">
    <source>
        <dbReference type="EMBL" id="OYR28936.1"/>
    </source>
</evidence>
<comment type="caution">
    <text evidence="2">The sequence shown here is derived from an EMBL/GenBank/DDBJ whole genome shotgun (WGS) entry which is preliminary data.</text>
</comment>
<dbReference type="AlphaFoldDB" id="A0A256GQ71"/>
<evidence type="ECO:0000313" key="3">
    <source>
        <dbReference type="Proteomes" id="UP000216188"/>
    </source>
</evidence>